<feature type="compositionally biased region" description="Polar residues" evidence="1">
    <location>
        <begin position="80"/>
        <end position="101"/>
    </location>
</feature>
<feature type="compositionally biased region" description="Basic and acidic residues" evidence="1">
    <location>
        <begin position="315"/>
        <end position="340"/>
    </location>
</feature>
<evidence type="ECO:0000313" key="2">
    <source>
        <dbReference type="EMBL" id="KAF2455300.1"/>
    </source>
</evidence>
<feature type="compositionally biased region" description="Basic and acidic residues" evidence="1">
    <location>
        <begin position="279"/>
        <end position="308"/>
    </location>
</feature>
<dbReference type="Proteomes" id="UP000799766">
    <property type="component" value="Unassembled WGS sequence"/>
</dbReference>
<keyword evidence="3" id="KW-1185">Reference proteome</keyword>
<feature type="compositionally biased region" description="Basic and acidic residues" evidence="1">
    <location>
        <begin position="243"/>
        <end position="261"/>
    </location>
</feature>
<evidence type="ECO:0000313" key="3">
    <source>
        <dbReference type="Proteomes" id="UP000799766"/>
    </source>
</evidence>
<feature type="region of interest" description="Disordered" evidence="1">
    <location>
        <begin position="1"/>
        <end position="21"/>
    </location>
</feature>
<feature type="compositionally biased region" description="Low complexity" evidence="1">
    <location>
        <begin position="35"/>
        <end position="55"/>
    </location>
</feature>
<feature type="compositionally biased region" description="Polar residues" evidence="1">
    <location>
        <begin position="350"/>
        <end position="359"/>
    </location>
</feature>
<feature type="compositionally biased region" description="Polar residues" evidence="1">
    <location>
        <begin position="108"/>
        <end position="121"/>
    </location>
</feature>
<protein>
    <submittedName>
        <fullName evidence="2">Uncharacterized protein</fullName>
    </submittedName>
</protein>
<dbReference type="AlphaFoldDB" id="A0A6A6NU53"/>
<accession>A0A6A6NU53</accession>
<gene>
    <name evidence="2" type="ORF">BDY21DRAFT_396637</name>
</gene>
<dbReference type="EMBL" id="MU001687">
    <property type="protein sequence ID" value="KAF2455300.1"/>
    <property type="molecule type" value="Genomic_DNA"/>
</dbReference>
<organism evidence="2 3">
    <name type="scientific">Lineolata rhizophorae</name>
    <dbReference type="NCBI Taxonomy" id="578093"/>
    <lineage>
        <taxon>Eukaryota</taxon>
        <taxon>Fungi</taxon>
        <taxon>Dikarya</taxon>
        <taxon>Ascomycota</taxon>
        <taxon>Pezizomycotina</taxon>
        <taxon>Dothideomycetes</taxon>
        <taxon>Dothideomycetes incertae sedis</taxon>
        <taxon>Lineolatales</taxon>
        <taxon>Lineolataceae</taxon>
        <taxon>Lineolata</taxon>
    </lineage>
</organism>
<feature type="region of interest" description="Disordered" evidence="1">
    <location>
        <begin position="35"/>
        <end position="359"/>
    </location>
</feature>
<evidence type="ECO:0000256" key="1">
    <source>
        <dbReference type="SAM" id="MobiDB-lite"/>
    </source>
</evidence>
<name>A0A6A6NU53_9PEZI</name>
<proteinExistence type="predicted"/>
<reference evidence="2" key="1">
    <citation type="journal article" date="2020" name="Stud. Mycol.">
        <title>101 Dothideomycetes genomes: a test case for predicting lifestyles and emergence of pathogens.</title>
        <authorList>
            <person name="Haridas S."/>
            <person name="Albert R."/>
            <person name="Binder M."/>
            <person name="Bloem J."/>
            <person name="Labutti K."/>
            <person name="Salamov A."/>
            <person name="Andreopoulos B."/>
            <person name="Baker S."/>
            <person name="Barry K."/>
            <person name="Bills G."/>
            <person name="Bluhm B."/>
            <person name="Cannon C."/>
            <person name="Castanera R."/>
            <person name="Culley D."/>
            <person name="Daum C."/>
            <person name="Ezra D."/>
            <person name="Gonzalez J."/>
            <person name="Henrissat B."/>
            <person name="Kuo A."/>
            <person name="Liang C."/>
            <person name="Lipzen A."/>
            <person name="Lutzoni F."/>
            <person name="Magnuson J."/>
            <person name="Mondo S."/>
            <person name="Nolan M."/>
            <person name="Ohm R."/>
            <person name="Pangilinan J."/>
            <person name="Park H.-J."/>
            <person name="Ramirez L."/>
            <person name="Alfaro M."/>
            <person name="Sun H."/>
            <person name="Tritt A."/>
            <person name="Yoshinaga Y."/>
            <person name="Zwiers L.-H."/>
            <person name="Turgeon B."/>
            <person name="Goodwin S."/>
            <person name="Spatafora J."/>
            <person name="Crous P."/>
            <person name="Grigoriev I."/>
        </authorList>
    </citation>
    <scope>NUCLEOTIDE SEQUENCE</scope>
    <source>
        <strain evidence="2">ATCC 16933</strain>
    </source>
</reference>
<sequence length="359" mass="41214">MADQRRRYADYYSPRKYAGQGQYAHYSQYEGEHVQYYAQQQSQQQQQQQQYSTRYPQPPPATSHGYTTQPAGGYPPNHGYQASQSYHQHPTATHGYSTQPPSGAHYYEQQQRRGSYQSSHNPDPLAGPHGHHAQQSTQERKGSLAQSPEQRKYFSTRVSQPYHAPQEPASHTRADQWRPTSATADVEQPSHRRRSTRTADPGRSAPSEHDEQWDVDAESAARMYAEMEADEANARAKARAAAKKAEREDKERSKAELEYWKKCWNSSRRSPEASPYDRAVTKRTLESVEEQMDRMRLEAMGVKDERSGSKTTSSEAKRKDGKHKERGHDRRHKEEKDRKDKGMKKRGYITSGTLIPNST</sequence>